<name>A0A378QG02_MORLA</name>
<dbReference type="Proteomes" id="UP000254107">
    <property type="component" value="Unassembled WGS sequence"/>
</dbReference>
<evidence type="ECO:0000256" key="1">
    <source>
        <dbReference type="SAM" id="Phobius"/>
    </source>
</evidence>
<proteinExistence type="predicted"/>
<keyword evidence="1" id="KW-0812">Transmembrane</keyword>
<reference evidence="2 3" key="1">
    <citation type="submission" date="2018-06" db="EMBL/GenBank/DDBJ databases">
        <authorList>
            <consortium name="Pathogen Informatics"/>
            <person name="Doyle S."/>
        </authorList>
    </citation>
    <scope>NUCLEOTIDE SEQUENCE [LARGE SCALE GENOMIC DNA]</scope>
    <source>
        <strain evidence="2 3">NCTC7911</strain>
    </source>
</reference>
<dbReference type="AlphaFoldDB" id="A0A378QG02"/>
<feature type="transmembrane region" description="Helical" evidence="1">
    <location>
        <begin position="122"/>
        <end position="139"/>
    </location>
</feature>
<sequence>MPLEQDLHYITGKVRLVTVAKDGKNREIKHMSIVNPQTKERLIIACGNAVIPKKDIGSNCVFREGHLDEILTIGYYYQPPVLGITNEIPQMATIHINKPNGEMIVADSYAYTKDKISSANRFFVILGLVVLILLIWSDIRNARKKLSNKE</sequence>
<evidence type="ECO:0000313" key="3">
    <source>
        <dbReference type="Proteomes" id="UP000254107"/>
    </source>
</evidence>
<keyword evidence="3" id="KW-1185">Reference proteome</keyword>
<dbReference type="EMBL" id="UGQC01000001">
    <property type="protein sequence ID" value="STY99462.1"/>
    <property type="molecule type" value="Genomic_DNA"/>
</dbReference>
<keyword evidence="1" id="KW-1133">Transmembrane helix</keyword>
<accession>A0A378QG02</accession>
<organism evidence="2 3">
    <name type="scientific">Moraxella lacunata</name>
    <dbReference type="NCBI Taxonomy" id="477"/>
    <lineage>
        <taxon>Bacteria</taxon>
        <taxon>Pseudomonadati</taxon>
        <taxon>Pseudomonadota</taxon>
        <taxon>Gammaproteobacteria</taxon>
        <taxon>Moraxellales</taxon>
        <taxon>Moraxellaceae</taxon>
        <taxon>Moraxella</taxon>
    </lineage>
</organism>
<keyword evidence="1" id="KW-0472">Membrane</keyword>
<evidence type="ECO:0000313" key="2">
    <source>
        <dbReference type="EMBL" id="STY99462.1"/>
    </source>
</evidence>
<protein>
    <submittedName>
        <fullName evidence="2">Uncharacterized protein</fullName>
    </submittedName>
</protein>
<gene>
    <name evidence="2" type="ORF">NCTC7911_00838</name>
</gene>